<sequence>MKALSPGEAGCLSMVNLVPAISVNEYCALTSGDRGRAFTQIQGNLYGHMCPEPGWPLSVSYSSQLR</sequence>
<name>A0A0F9LQL3_9ZZZZ</name>
<reference evidence="1" key="1">
    <citation type="journal article" date="2015" name="Nature">
        <title>Complex archaea that bridge the gap between prokaryotes and eukaryotes.</title>
        <authorList>
            <person name="Spang A."/>
            <person name="Saw J.H."/>
            <person name="Jorgensen S.L."/>
            <person name="Zaremba-Niedzwiedzka K."/>
            <person name="Martijn J."/>
            <person name="Lind A.E."/>
            <person name="van Eijk R."/>
            <person name="Schleper C."/>
            <person name="Guy L."/>
            <person name="Ettema T.J."/>
        </authorList>
    </citation>
    <scope>NUCLEOTIDE SEQUENCE</scope>
</reference>
<accession>A0A0F9LQL3</accession>
<protein>
    <submittedName>
        <fullName evidence="1">Uncharacterized protein</fullName>
    </submittedName>
</protein>
<gene>
    <name evidence="1" type="ORF">LCGC14_1478470</name>
</gene>
<organism evidence="1">
    <name type="scientific">marine sediment metagenome</name>
    <dbReference type="NCBI Taxonomy" id="412755"/>
    <lineage>
        <taxon>unclassified sequences</taxon>
        <taxon>metagenomes</taxon>
        <taxon>ecological metagenomes</taxon>
    </lineage>
</organism>
<evidence type="ECO:0000313" key="1">
    <source>
        <dbReference type="EMBL" id="KKM66705.1"/>
    </source>
</evidence>
<comment type="caution">
    <text evidence="1">The sequence shown here is derived from an EMBL/GenBank/DDBJ whole genome shotgun (WGS) entry which is preliminary data.</text>
</comment>
<dbReference type="AlphaFoldDB" id="A0A0F9LQL3"/>
<proteinExistence type="predicted"/>
<dbReference type="EMBL" id="LAZR01010477">
    <property type="protein sequence ID" value="KKM66705.1"/>
    <property type="molecule type" value="Genomic_DNA"/>
</dbReference>